<dbReference type="Gene3D" id="1.10.3450.10">
    <property type="entry name" value="TTHA0068-like"/>
    <property type="match status" value="1"/>
</dbReference>
<dbReference type="Proteomes" id="UP000002654">
    <property type="component" value="Chromosome"/>
</dbReference>
<evidence type="ECO:0000313" key="1">
    <source>
        <dbReference type="EMBL" id="CCC81636.1"/>
    </source>
</evidence>
<dbReference type="OrthoDB" id="28179at2157"/>
<dbReference type="eggNOG" id="arCOG03705">
    <property type="taxonomic scope" value="Archaea"/>
</dbReference>
<dbReference type="InterPro" id="IPR005500">
    <property type="entry name" value="DUF309"/>
</dbReference>
<dbReference type="EMBL" id="FN869859">
    <property type="protein sequence ID" value="CCC81636.1"/>
    <property type="molecule type" value="Genomic_DNA"/>
</dbReference>
<dbReference type="HOGENOM" id="CLU_1465195_0_0_2"/>
<dbReference type="STRING" id="768679.TTX_0988"/>
<dbReference type="GeneID" id="11261878"/>
<evidence type="ECO:0008006" key="3">
    <source>
        <dbReference type="Google" id="ProtNLM"/>
    </source>
</evidence>
<dbReference type="KEGG" id="ttn:TTX_0988"/>
<dbReference type="SUPFAM" id="SSF140663">
    <property type="entry name" value="TTHA0068-like"/>
    <property type="match status" value="1"/>
</dbReference>
<dbReference type="InterPro" id="IPR023203">
    <property type="entry name" value="TTHA0068_sf"/>
</dbReference>
<keyword evidence="2" id="KW-1185">Reference proteome</keyword>
<dbReference type="AlphaFoldDB" id="G4RPZ1"/>
<gene>
    <name evidence="1" type="ordered locus">TTX_0988</name>
</gene>
<proteinExistence type="predicted"/>
<reference evidence="1 2" key="1">
    <citation type="journal article" date="2011" name="PLoS ONE">
        <title>The complete genome sequence of Thermoproteus tenax: a physiologically versatile member of the Crenarchaeota.</title>
        <authorList>
            <person name="Siebers B."/>
            <person name="Zaparty M."/>
            <person name="Raddatz G."/>
            <person name="Tjaden B."/>
            <person name="Albers S.V."/>
            <person name="Bell S.D."/>
            <person name="Blombach F."/>
            <person name="Kletzin A."/>
            <person name="Kyrpides N."/>
            <person name="Lanz C."/>
            <person name="Plagens A."/>
            <person name="Rampp M."/>
            <person name="Rosinus A."/>
            <person name="von Jan M."/>
            <person name="Makarova K.S."/>
            <person name="Klenk H.P."/>
            <person name="Schuster S.C."/>
            <person name="Hensel R."/>
        </authorList>
    </citation>
    <scope>NUCLEOTIDE SEQUENCE [LARGE SCALE GENOMIC DNA]</scope>
    <source>
        <strain evidence="2">ATCC 35583 / DSM 2078 / JCM 9277 / NBRC 100435 / Kra 1</strain>
    </source>
</reference>
<name>G4RPZ1_THETK</name>
<dbReference type="RefSeq" id="WP_014126892.1">
    <property type="nucleotide sequence ID" value="NC_016070.1"/>
</dbReference>
<sequence length="184" mass="20992">MKRYLYIVDNSGHTPSDRPKLLRELRSVLPVLNVRVASEHIELVLGDVDPEWGKERIETTLGSVRYIIDITNEERIGSGDIARFVQLFNEERFWEAHAELEPLWRKSRDGRLQGLIILAAAYVKLQEGAADKFVFLASEALKLLEGGRAIGCINIDALRESVERSLETRRPFKIICEHATLEPK</sequence>
<organism evidence="1 2">
    <name type="scientific">Thermoproteus tenax (strain ATCC 35583 / DSM 2078 / JCM 9277 / NBRC 100435 / Kra 1)</name>
    <dbReference type="NCBI Taxonomy" id="768679"/>
    <lineage>
        <taxon>Archaea</taxon>
        <taxon>Thermoproteota</taxon>
        <taxon>Thermoprotei</taxon>
        <taxon>Thermoproteales</taxon>
        <taxon>Thermoproteaceae</taxon>
        <taxon>Thermoproteus</taxon>
    </lineage>
</organism>
<dbReference type="Pfam" id="PF03745">
    <property type="entry name" value="DUF309"/>
    <property type="match status" value="1"/>
</dbReference>
<dbReference type="PaxDb" id="768679-TTX_0988"/>
<accession>G4RPZ1</accession>
<evidence type="ECO:0000313" key="2">
    <source>
        <dbReference type="Proteomes" id="UP000002654"/>
    </source>
</evidence>
<protein>
    <recommendedName>
        <fullName evidence="3">DUF309 domain-containing protein</fullName>
    </recommendedName>
</protein>
<dbReference type="PATRIC" id="fig|768679.9.peg.999"/>